<feature type="compositionally biased region" description="Acidic residues" evidence="9">
    <location>
        <begin position="94"/>
        <end position="104"/>
    </location>
</feature>
<comment type="subcellular location">
    <subcellularLocation>
        <location evidence="1">Mitochondrion inner membrane</location>
    </subcellularLocation>
</comment>
<dbReference type="EMBL" id="JARKIB010000200">
    <property type="protein sequence ID" value="KAJ7724639.1"/>
    <property type="molecule type" value="Genomic_DNA"/>
</dbReference>
<dbReference type="GO" id="GO:0005743">
    <property type="term" value="C:mitochondrial inner membrane"/>
    <property type="evidence" value="ECO:0007669"/>
    <property type="project" value="UniProtKB-SubCell"/>
</dbReference>
<dbReference type="AlphaFoldDB" id="A0AAD7HP86"/>
<reference evidence="11" key="1">
    <citation type="submission" date="2023-03" db="EMBL/GenBank/DDBJ databases">
        <title>Massive genome expansion in bonnet fungi (Mycena s.s.) driven by repeated elements and novel gene families across ecological guilds.</title>
        <authorList>
            <consortium name="Lawrence Berkeley National Laboratory"/>
            <person name="Harder C.B."/>
            <person name="Miyauchi S."/>
            <person name="Viragh M."/>
            <person name="Kuo A."/>
            <person name="Thoen E."/>
            <person name="Andreopoulos B."/>
            <person name="Lu D."/>
            <person name="Skrede I."/>
            <person name="Drula E."/>
            <person name="Henrissat B."/>
            <person name="Morin E."/>
            <person name="Kohler A."/>
            <person name="Barry K."/>
            <person name="LaButti K."/>
            <person name="Morin E."/>
            <person name="Salamov A."/>
            <person name="Lipzen A."/>
            <person name="Mereny Z."/>
            <person name="Hegedus B."/>
            <person name="Baldrian P."/>
            <person name="Stursova M."/>
            <person name="Weitz H."/>
            <person name="Taylor A."/>
            <person name="Grigoriev I.V."/>
            <person name="Nagy L.G."/>
            <person name="Martin F."/>
            <person name="Kauserud H."/>
        </authorList>
    </citation>
    <scope>NUCLEOTIDE SEQUENCE</scope>
    <source>
        <strain evidence="11">CBHHK182m</strain>
    </source>
</reference>
<dbReference type="InterPro" id="IPR023184">
    <property type="entry name" value="Ubol_cytC_Rdtase_hinge_dom"/>
</dbReference>
<keyword evidence="6" id="KW-0249">Electron transport</keyword>
<feature type="region of interest" description="Disordered" evidence="9">
    <location>
        <begin position="321"/>
        <end position="356"/>
    </location>
</feature>
<evidence type="ECO:0000256" key="7">
    <source>
        <dbReference type="ARBA" id="ARBA00023128"/>
    </source>
</evidence>
<evidence type="ECO:0000256" key="4">
    <source>
        <dbReference type="ARBA" id="ARBA00022660"/>
    </source>
</evidence>
<evidence type="ECO:0000256" key="1">
    <source>
        <dbReference type="ARBA" id="ARBA00004273"/>
    </source>
</evidence>
<accession>A0AAD7HP86</accession>
<feature type="region of interest" description="Disordered" evidence="9">
    <location>
        <begin position="157"/>
        <end position="187"/>
    </location>
</feature>
<evidence type="ECO:0000256" key="8">
    <source>
        <dbReference type="ARBA" id="ARBA00023136"/>
    </source>
</evidence>
<evidence type="ECO:0000313" key="12">
    <source>
        <dbReference type="Proteomes" id="UP001215598"/>
    </source>
</evidence>
<evidence type="ECO:0000259" key="10">
    <source>
        <dbReference type="Pfam" id="PF02320"/>
    </source>
</evidence>
<evidence type="ECO:0000256" key="3">
    <source>
        <dbReference type="ARBA" id="ARBA00022448"/>
    </source>
</evidence>
<keyword evidence="7" id="KW-0496">Mitochondrion</keyword>
<comment type="similarity">
    <text evidence="2">Belongs to the UQCRH/QCR6 family.</text>
</comment>
<keyword evidence="12" id="KW-1185">Reference proteome</keyword>
<evidence type="ECO:0000313" key="11">
    <source>
        <dbReference type="EMBL" id="KAJ7724639.1"/>
    </source>
</evidence>
<dbReference type="SUPFAM" id="SSF81531">
    <property type="entry name" value="Non-heme 11 kDa protein of cytochrome bc1 complex (Ubiquinol-cytochrome c reductase)"/>
    <property type="match status" value="1"/>
</dbReference>
<evidence type="ECO:0000256" key="2">
    <source>
        <dbReference type="ARBA" id="ARBA00006498"/>
    </source>
</evidence>
<evidence type="ECO:0000256" key="9">
    <source>
        <dbReference type="SAM" id="MobiDB-lite"/>
    </source>
</evidence>
<feature type="compositionally biased region" description="Basic residues" evidence="9">
    <location>
        <begin position="13"/>
        <end position="33"/>
    </location>
</feature>
<evidence type="ECO:0000256" key="5">
    <source>
        <dbReference type="ARBA" id="ARBA00022792"/>
    </source>
</evidence>
<feature type="domain" description="Ubiquinol-cytochrome C reductase hinge" evidence="10">
    <location>
        <begin position="191"/>
        <end position="232"/>
    </location>
</feature>
<organism evidence="11 12">
    <name type="scientific">Mycena metata</name>
    <dbReference type="NCBI Taxonomy" id="1033252"/>
    <lineage>
        <taxon>Eukaryota</taxon>
        <taxon>Fungi</taxon>
        <taxon>Dikarya</taxon>
        <taxon>Basidiomycota</taxon>
        <taxon>Agaricomycotina</taxon>
        <taxon>Agaricomycetes</taxon>
        <taxon>Agaricomycetidae</taxon>
        <taxon>Agaricales</taxon>
        <taxon>Marasmiineae</taxon>
        <taxon>Mycenaceae</taxon>
        <taxon>Mycena</taxon>
    </lineage>
</organism>
<feature type="compositionally biased region" description="Basic and acidic residues" evidence="9">
    <location>
        <begin position="1"/>
        <end position="12"/>
    </location>
</feature>
<comment type="caution">
    <text evidence="11">The sequence shown here is derived from an EMBL/GenBank/DDBJ whole genome shotgun (WGS) entry which is preliminary data.</text>
</comment>
<evidence type="ECO:0000256" key="6">
    <source>
        <dbReference type="ARBA" id="ARBA00022982"/>
    </source>
</evidence>
<dbReference type="Proteomes" id="UP001215598">
    <property type="component" value="Unassembled WGS sequence"/>
</dbReference>
<dbReference type="InterPro" id="IPR036811">
    <property type="entry name" value="Ubol_cytC_Rdtase_hinge_dom_sf"/>
</dbReference>
<dbReference type="Pfam" id="PF02320">
    <property type="entry name" value="UCR_hinge"/>
    <property type="match status" value="1"/>
</dbReference>
<sequence length="356" mass="39564">MPPAARRGDVARPVRRTPRCRRSTCFRPPRRPYSRSSSLPVRFQAVYRVTPHPHGPPPPASRRLYSKCPAWVSHPSSPPTLRQKRREGEGEGGAAEEEEEEEPEDASLRCLLLRLLGMSDVDDADAGVGIRGGVERRAGGLPHFTVQSSAIRALPHVQPQSGRIRTPRRHPCKPGPTVPRSTNPRTEKAVPAIREACAARAECAPMKHHFEKCQEKVEAGKGFKGEECVEELSPSSTAFGRVVFGFTGRPIYPRPVVVVLRSRDISGQGYIAASRTVDQQRSCFLRRDGIRASSQPQSLFLSQPQSISISTLTLCRHKKLNSRETNQKQKQKQNQKTTRPMAGPRVERGTYVRGIV</sequence>
<proteinExistence type="inferred from homology"/>
<keyword evidence="8" id="KW-0472">Membrane</keyword>
<name>A0AAD7HP86_9AGAR</name>
<feature type="region of interest" description="Disordered" evidence="9">
    <location>
        <begin position="1"/>
        <end position="104"/>
    </location>
</feature>
<keyword evidence="5" id="KW-0999">Mitochondrion inner membrane</keyword>
<keyword evidence="3" id="KW-0813">Transport</keyword>
<dbReference type="Gene3D" id="1.10.287.20">
    <property type="entry name" value="Ubiquinol-cytochrome C reductase hinge domain"/>
    <property type="match status" value="1"/>
</dbReference>
<protein>
    <recommendedName>
        <fullName evidence="10">Ubiquinol-cytochrome C reductase hinge domain-containing protein</fullName>
    </recommendedName>
</protein>
<gene>
    <name evidence="11" type="ORF">B0H16DRAFT_1698578</name>
</gene>
<keyword evidence="4" id="KW-0679">Respiratory chain</keyword>